<evidence type="ECO:0000259" key="2">
    <source>
        <dbReference type="Pfam" id="PF02311"/>
    </source>
</evidence>
<dbReference type="SUPFAM" id="SSF51215">
    <property type="entry name" value="Regulatory protein AraC"/>
    <property type="match status" value="1"/>
</dbReference>
<evidence type="ECO:0000313" key="3">
    <source>
        <dbReference type="EMBL" id="MFB9097178.1"/>
    </source>
</evidence>
<keyword evidence="4" id="KW-1185">Reference proteome</keyword>
<keyword evidence="1" id="KW-0238">DNA-binding</keyword>
<evidence type="ECO:0000313" key="4">
    <source>
        <dbReference type="Proteomes" id="UP001589607"/>
    </source>
</evidence>
<protein>
    <submittedName>
        <fullName evidence="3">AraC family ligand binding domain-containing protein</fullName>
    </submittedName>
</protein>
<proteinExistence type="predicted"/>
<feature type="domain" description="AraC-type arabinose-binding/dimerisation" evidence="2">
    <location>
        <begin position="37"/>
        <end position="80"/>
    </location>
</feature>
<comment type="caution">
    <text evidence="3">The sequence shown here is derived from an EMBL/GenBank/DDBJ whole genome shotgun (WGS) entry which is preliminary data.</text>
</comment>
<name>A0ABV5GP67_9FLAO</name>
<organism evidence="3 4">
    <name type="scientific">Flavobacterium jumunjinense</name>
    <dbReference type="NCBI Taxonomy" id="998845"/>
    <lineage>
        <taxon>Bacteria</taxon>
        <taxon>Pseudomonadati</taxon>
        <taxon>Bacteroidota</taxon>
        <taxon>Flavobacteriia</taxon>
        <taxon>Flavobacteriales</taxon>
        <taxon>Flavobacteriaceae</taxon>
        <taxon>Flavobacterium</taxon>
    </lineage>
</organism>
<dbReference type="InterPro" id="IPR037923">
    <property type="entry name" value="HTH-like"/>
</dbReference>
<sequence>MQKIKVRTIKGPNLLGSFSISKLDNLLAEKDMIEKIHRHGFFFVLAMEKGNGEHQIDFTNYAINDYSIFILRPGQSTSTIIEERK</sequence>
<reference evidence="3 4" key="1">
    <citation type="submission" date="2024-09" db="EMBL/GenBank/DDBJ databases">
        <authorList>
            <person name="Sun Q."/>
            <person name="Mori K."/>
        </authorList>
    </citation>
    <scope>NUCLEOTIDE SEQUENCE [LARGE SCALE GENOMIC DNA]</scope>
    <source>
        <strain evidence="3 4">CECT 7955</strain>
    </source>
</reference>
<evidence type="ECO:0000256" key="1">
    <source>
        <dbReference type="ARBA" id="ARBA00023125"/>
    </source>
</evidence>
<dbReference type="InterPro" id="IPR003313">
    <property type="entry name" value="AraC-bd"/>
</dbReference>
<gene>
    <name evidence="3" type="ORF">ACFFVF_11665</name>
</gene>
<dbReference type="EMBL" id="JBHMEY010000038">
    <property type="protein sequence ID" value="MFB9097178.1"/>
    <property type="molecule type" value="Genomic_DNA"/>
</dbReference>
<accession>A0ABV5GP67</accession>
<dbReference type="Proteomes" id="UP001589607">
    <property type="component" value="Unassembled WGS sequence"/>
</dbReference>
<dbReference type="Pfam" id="PF02311">
    <property type="entry name" value="AraC_binding"/>
    <property type="match status" value="1"/>
</dbReference>
<dbReference type="RefSeq" id="WP_236454196.1">
    <property type="nucleotide sequence ID" value="NZ_CBCSGE010000033.1"/>
</dbReference>